<dbReference type="InterPro" id="IPR018247">
    <property type="entry name" value="EF_Hand_1_Ca_BS"/>
</dbReference>
<evidence type="ECO:0000313" key="4">
    <source>
        <dbReference type="EMBL" id="GKV37918.1"/>
    </source>
</evidence>
<dbReference type="SUPFAM" id="SSF47473">
    <property type="entry name" value="EF-hand"/>
    <property type="match status" value="1"/>
</dbReference>
<dbReference type="InterPro" id="IPR002048">
    <property type="entry name" value="EF_hand_dom"/>
</dbReference>
<dbReference type="CDD" id="cd00051">
    <property type="entry name" value="EFh"/>
    <property type="match status" value="2"/>
</dbReference>
<name>A0AAV5LL82_9ROSI</name>
<reference evidence="4 5" key="1">
    <citation type="journal article" date="2021" name="Commun. Biol.">
        <title>The genome of Shorea leprosula (Dipterocarpaceae) highlights the ecological relevance of drought in aseasonal tropical rainforests.</title>
        <authorList>
            <person name="Ng K.K.S."/>
            <person name="Kobayashi M.J."/>
            <person name="Fawcett J.A."/>
            <person name="Hatakeyama M."/>
            <person name="Paape T."/>
            <person name="Ng C.H."/>
            <person name="Ang C.C."/>
            <person name="Tnah L.H."/>
            <person name="Lee C.T."/>
            <person name="Nishiyama T."/>
            <person name="Sese J."/>
            <person name="O'Brien M.J."/>
            <person name="Copetti D."/>
            <person name="Mohd Noor M.I."/>
            <person name="Ong R.C."/>
            <person name="Putra M."/>
            <person name="Sireger I.Z."/>
            <person name="Indrioko S."/>
            <person name="Kosugi Y."/>
            <person name="Izuno A."/>
            <person name="Isagi Y."/>
            <person name="Lee S.L."/>
            <person name="Shimizu K.K."/>
        </authorList>
    </citation>
    <scope>NUCLEOTIDE SEQUENCE [LARGE SCALE GENOMIC DNA]</scope>
    <source>
        <strain evidence="4">214</strain>
    </source>
</reference>
<dbReference type="InterPro" id="IPR050145">
    <property type="entry name" value="Centrin_CML-like"/>
</dbReference>
<dbReference type="PANTHER" id="PTHR23050">
    <property type="entry name" value="CALCIUM BINDING PROTEIN"/>
    <property type="match status" value="1"/>
</dbReference>
<feature type="domain" description="EF-hand" evidence="3">
    <location>
        <begin position="69"/>
        <end position="103"/>
    </location>
</feature>
<dbReference type="FunFam" id="1.10.238.10:FF:000298">
    <property type="entry name" value="Calcium-binding protein CP1"/>
    <property type="match status" value="1"/>
</dbReference>
<dbReference type="EMBL" id="BPVZ01000125">
    <property type="protein sequence ID" value="GKV37918.1"/>
    <property type="molecule type" value="Genomic_DNA"/>
</dbReference>
<organism evidence="4 5">
    <name type="scientific">Rubroshorea leprosula</name>
    <dbReference type="NCBI Taxonomy" id="152421"/>
    <lineage>
        <taxon>Eukaryota</taxon>
        <taxon>Viridiplantae</taxon>
        <taxon>Streptophyta</taxon>
        <taxon>Embryophyta</taxon>
        <taxon>Tracheophyta</taxon>
        <taxon>Spermatophyta</taxon>
        <taxon>Magnoliopsida</taxon>
        <taxon>eudicotyledons</taxon>
        <taxon>Gunneridae</taxon>
        <taxon>Pentapetalae</taxon>
        <taxon>rosids</taxon>
        <taxon>malvids</taxon>
        <taxon>Malvales</taxon>
        <taxon>Dipterocarpaceae</taxon>
        <taxon>Rubroshorea</taxon>
    </lineage>
</organism>
<dbReference type="AlphaFoldDB" id="A0AAV5LL82"/>
<dbReference type="PROSITE" id="PS50222">
    <property type="entry name" value="EF_HAND_2"/>
    <property type="match status" value="3"/>
</dbReference>
<accession>A0AAV5LL82</accession>
<comment type="caution">
    <text evidence="4">The sequence shown here is derived from an EMBL/GenBank/DDBJ whole genome shotgun (WGS) entry which is preliminary data.</text>
</comment>
<evidence type="ECO:0000256" key="2">
    <source>
        <dbReference type="ARBA" id="ARBA00022837"/>
    </source>
</evidence>
<keyword evidence="5" id="KW-1185">Reference proteome</keyword>
<dbReference type="SMART" id="SM00054">
    <property type="entry name" value="EFh"/>
    <property type="match status" value="3"/>
</dbReference>
<feature type="domain" description="EF-hand" evidence="3">
    <location>
        <begin position="104"/>
        <end position="139"/>
    </location>
</feature>
<dbReference type="Gene3D" id="1.10.238.10">
    <property type="entry name" value="EF-hand"/>
    <property type="match status" value="1"/>
</dbReference>
<feature type="domain" description="EF-hand" evidence="3">
    <location>
        <begin position="32"/>
        <end position="67"/>
    </location>
</feature>
<evidence type="ECO:0000259" key="3">
    <source>
        <dbReference type="PROSITE" id="PS50222"/>
    </source>
</evidence>
<evidence type="ECO:0000313" key="5">
    <source>
        <dbReference type="Proteomes" id="UP001054252"/>
    </source>
</evidence>
<proteinExistence type="predicted"/>
<sequence>MHQQPQRIFSLRLLTFHVMCPSGSTLRSGTAAANSDFRSAFDVLDTDRDGKISREDLRAFYAGFCNGGEEDEIIGSMISVADLNRDGFVEYEEFERVLGYKKKAAAEVMKDVFRVMDKDGDGRLSHEDLKSYMKWAGFSATDDDIRAMIKLGGGDENDGVSFDGLLKILAVS</sequence>
<evidence type="ECO:0000256" key="1">
    <source>
        <dbReference type="ARBA" id="ARBA00022737"/>
    </source>
</evidence>
<keyword evidence="1" id="KW-0677">Repeat</keyword>
<protein>
    <recommendedName>
        <fullName evidence="3">EF-hand domain-containing protein</fullName>
    </recommendedName>
</protein>
<dbReference type="GO" id="GO:0005509">
    <property type="term" value="F:calcium ion binding"/>
    <property type="evidence" value="ECO:0007669"/>
    <property type="project" value="InterPro"/>
</dbReference>
<dbReference type="Proteomes" id="UP001054252">
    <property type="component" value="Unassembled WGS sequence"/>
</dbReference>
<dbReference type="PROSITE" id="PS00018">
    <property type="entry name" value="EF_HAND_1"/>
    <property type="match status" value="2"/>
</dbReference>
<dbReference type="Pfam" id="PF13499">
    <property type="entry name" value="EF-hand_7"/>
    <property type="match status" value="2"/>
</dbReference>
<gene>
    <name evidence="4" type="ORF">SLEP1_g45881</name>
</gene>
<keyword evidence="2" id="KW-0106">Calcium</keyword>
<dbReference type="InterPro" id="IPR011992">
    <property type="entry name" value="EF-hand-dom_pair"/>
</dbReference>